<evidence type="ECO:0000313" key="2">
    <source>
        <dbReference type="EMBL" id="TBU23347.1"/>
    </source>
</evidence>
<feature type="domain" description="DUF6697" evidence="1">
    <location>
        <begin position="2"/>
        <end position="141"/>
    </location>
</feature>
<dbReference type="EMBL" id="ML143507">
    <property type="protein sequence ID" value="TBU23347.1"/>
    <property type="molecule type" value="Genomic_DNA"/>
</dbReference>
<evidence type="ECO:0000259" key="1">
    <source>
        <dbReference type="Pfam" id="PF20411"/>
    </source>
</evidence>
<dbReference type="AlphaFoldDB" id="A0A4Q9MA38"/>
<gene>
    <name evidence="2" type="ORF">BD311DRAFT_810793</name>
</gene>
<name>A0A4Q9MA38_9APHY</name>
<proteinExistence type="predicted"/>
<accession>A0A4Q9MA38</accession>
<protein>
    <recommendedName>
        <fullName evidence="1">DUF6697 domain-containing protein</fullName>
    </recommendedName>
</protein>
<dbReference type="OrthoDB" id="2755864at2759"/>
<organism evidence="2">
    <name type="scientific">Dichomitus squalens</name>
    <dbReference type="NCBI Taxonomy" id="114155"/>
    <lineage>
        <taxon>Eukaryota</taxon>
        <taxon>Fungi</taxon>
        <taxon>Dikarya</taxon>
        <taxon>Basidiomycota</taxon>
        <taxon>Agaricomycotina</taxon>
        <taxon>Agaricomycetes</taxon>
        <taxon>Polyporales</taxon>
        <taxon>Polyporaceae</taxon>
        <taxon>Dichomitus</taxon>
    </lineage>
</organism>
<dbReference type="Pfam" id="PF20411">
    <property type="entry name" value="DUF6697"/>
    <property type="match status" value="1"/>
</dbReference>
<dbReference type="Proteomes" id="UP000292957">
    <property type="component" value="Unassembled WGS sequence"/>
</dbReference>
<sequence>MQGLLLRANEEIEWMGDVQTVFVGLKGSHYKYMGEYRLTLGERLSAEEYRALLPSLRSKWANGISSKSKYKDIRVRIWTRRTHDGEATAEEVAVTLADKDEKCEVAVEDVMSAYESGQERMLVWRMQCVAFDEAFLADLVSRL</sequence>
<dbReference type="InterPro" id="IPR046520">
    <property type="entry name" value="DUF6697"/>
</dbReference>
<reference evidence="2" key="1">
    <citation type="submission" date="2019-01" db="EMBL/GenBank/DDBJ databases">
        <title>Draft genome sequences of three monokaryotic isolates of the white-rot basidiomycete fungus Dichomitus squalens.</title>
        <authorList>
            <consortium name="DOE Joint Genome Institute"/>
            <person name="Lopez S.C."/>
            <person name="Andreopoulos B."/>
            <person name="Pangilinan J."/>
            <person name="Lipzen A."/>
            <person name="Riley R."/>
            <person name="Ahrendt S."/>
            <person name="Ng V."/>
            <person name="Barry K."/>
            <person name="Daum C."/>
            <person name="Grigoriev I.V."/>
            <person name="Hilden K.S."/>
            <person name="Makela M.R."/>
            <person name="de Vries R.P."/>
        </authorList>
    </citation>
    <scope>NUCLEOTIDE SEQUENCE [LARGE SCALE GENOMIC DNA]</scope>
    <source>
        <strain evidence="2">OM18370.1</strain>
    </source>
</reference>